<keyword evidence="3" id="KW-0813">Transport</keyword>
<feature type="transmembrane region" description="Helical" evidence="8">
    <location>
        <begin position="287"/>
        <end position="309"/>
    </location>
</feature>
<dbReference type="GO" id="GO:0055085">
    <property type="term" value="P:transmembrane transport"/>
    <property type="evidence" value="ECO:0007669"/>
    <property type="project" value="InterPro"/>
</dbReference>
<evidence type="ECO:0000256" key="2">
    <source>
        <dbReference type="ARBA" id="ARBA00010145"/>
    </source>
</evidence>
<proteinExistence type="inferred from homology"/>
<feature type="transmembrane region" description="Helical" evidence="8">
    <location>
        <begin position="164"/>
        <end position="183"/>
    </location>
</feature>
<sequence length="310" mass="33037">MQMSIVLAKQVLVMFVLVGVGFAMFRARKISMEGNRVIGNVLIYLSLPAVIVKSFMVERTPQHALALAMGTAVALVLLVLAAVVARVVCGRDAIGNFAGTFSNPSFFGIPLVVATVGAKSVFYNVGFIALMNIGQWTYGVSLLTRQNGEPSPTPRQVLHDVATAPFMIASLVGIALFCTQPPLPDVVTTCLDDVAALNTPLAMFMIGVYLAQTDVRRMLARVANYRVALARIVVSPLFSLALLSVIPGMPYQMRMALLIAAACPVGANVAVYAQLHDADYAYAVETVVVSVLLSIVTVPLVVGLANLVWL</sequence>
<feature type="transmembrane region" description="Helical" evidence="8">
    <location>
        <begin position="122"/>
        <end position="143"/>
    </location>
</feature>
<reference evidence="9 10" key="1">
    <citation type="submission" date="2020-04" db="EMBL/GenBank/DDBJ databases">
        <authorList>
            <person name="Hitch T.C.A."/>
            <person name="Wylensek D."/>
            <person name="Clavel T."/>
        </authorList>
    </citation>
    <scope>NUCLEOTIDE SEQUENCE [LARGE SCALE GENOMIC DNA]</scope>
    <source>
        <strain evidence="9 10">105184</strain>
    </source>
</reference>
<evidence type="ECO:0000256" key="6">
    <source>
        <dbReference type="ARBA" id="ARBA00022989"/>
    </source>
</evidence>
<dbReference type="Pfam" id="PF03547">
    <property type="entry name" value="Mem_trans"/>
    <property type="match status" value="1"/>
</dbReference>
<dbReference type="PANTHER" id="PTHR36838">
    <property type="entry name" value="AUXIN EFFLUX CARRIER FAMILY PROTEIN"/>
    <property type="match status" value="1"/>
</dbReference>
<dbReference type="Gene3D" id="1.20.1530.20">
    <property type="match status" value="1"/>
</dbReference>
<comment type="caution">
    <text evidence="9">The sequence shown here is derived from an EMBL/GenBank/DDBJ whole genome shotgun (WGS) entry which is preliminary data.</text>
</comment>
<dbReference type="Proteomes" id="UP000565613">
    <property type="component" value="Unassembled WGS sequence"/>
</dbReference>
<evidence type="ECO:0000256" key="3">
    <source>
        <dbReference type="ARBA" id="ARBA00022448"/>
    </source>
</evidence>
<keyword evidence="5 8" id="KW-0812">Transmembrane</keyword>
<feature type="transmembrane region" description="Helical" evidence="8">
    <location>
        <begin position="6"/>
        <end position="25"/>
    </location>
</feature>
<evidence type="ECO:0000313" key="9">
    <source>
        <dbReference type="EMBL" id="NMF25700.1"/>
    </source>
</evidence>
<dbReference type="PANTHER" id="PTHR36838:SF1">
    <property type="entry name" value="SLR1864 PROTEIN"/>
    <property type="match status" value="1"/>
</dbReference>
<feature type="transmembrane region" description="Helical" evidence="8">
    <location>
        <begin position="195"/>
        <end position="215"/>
    </location>
</feature>
<feature type="transmembrane region" description="Helical" evidence="8">
    <location>
        <begin position="37"/>
        <end position="57"/>
    </location>
</feature>
<gene>
    <name evidence="9" type="ORF">HF885_04480</name>
</gene>
<dbReference type="EMBL" id="JABAGR010000003">
    <property type="protein sequence ID" value="NMF25700.1"/>
    <property type="molecule type" value="Genomic_DNA"/>
</dbReference>
<dbReference type="GO" id="GO:0005886">
    <property type="term" value="C:plasma membrane"/>
    <property type="evidence" value="ECO:0007669"/>
    <property type="project" value="UniProtKB-SubCell"/>
</dbReference>
<evidence type="ECO:0000256" key="7">
    <source>
        <dbReference type="ARBA" id="ARBA00023136"/>
    </source>
</evidence>
<organism evidence="9 10">
    <name type="scientific">Parafannyhessea umbonata</name>
    <dbReference type="NCBI Taxonomy" id="604330"/>
    <lineage>
        <taxon>Bacteria</taxon>
        <taxon>Bacillati</taxon>
        <taxon>Actinomycetota</taxon>
        <taxon>Coriobacteriia</taxon>
        <taxon>Coriobacteriales</taxon>
        <taxon>Atopobiaceae</taxon>
        <taxon>Parafannyhessea</taxon>
    </lineage>
</organism>
<protein>
    <recommendedName>
        <fullName evidence="11">AEC family transporter</fullName>
    </recommendedName>
</protein>
<feature type="transmembrane region" description="Helical" evidence="8">
    <location>
        <begin position="97"/>
        <end position="116"/>
    </location>
</feature>
<keyword evidence="7 8" id="KW-0472">Membrane</keyword>
<evidence type="ECO:0000313" key="10">
    <source>
        <dbReference type="Proteomes" id="UP000565613"/>
    </source>
</evidence>
<evidence type="ECO:0000256" key="5">
    <source>
        <dbReference type="ARBA" id="ARBA00022692"/>
    </source>
</evidence>
<evidence type="ECO:0008006" key="11">
    <source>
        <dbReference type="Google" id="ProtNLM"/>
    </source>
</evidence>
<keyword evidence="4" id="KW-1003">Cell membrane</keyword>
<keyword evidence="6 8" id="KW-1133">Transmembrane helix</keyword>
<feature type="transmembrane region" description="Helical" evidence="8">
    <location>
        <begin position="227"/>
        <end position="249"/>
    </location>
</feature>
<dbReference type="InterPro" id="IPR038770">
    <property type="entry name" value="Na+/solute_symporter_sf"/>
</dbReference>
<accession>A0A7X9TA76</accession>
<name>A0A7X9TA76_9ACTN</name>
<comment type="similarity">
    <text evidence="2">Belongs to the auxin efflux carrier (TC 2.A.69) family.</text>
</comment>
<dbReference type="RefSeq" id="WP_170103750.1">
    <property type="nucleotide sequence ID" value="NZ_JABAGR010000003.1"/>
</dbReference>
<dbReference type="AlphaFoldDB" id="A0A7X9TA76"/>
<evidence type="ECO:0000256" key="1">
    <source>
        <dbReference type="ARBA" id="ARBA00004651"/>
    </source>
</evidence>
<comment type="subcellular location">
    <subcellularLocation>
        <location evidence="1">Cell membrane</location>
        <topology evidence="1">Multi-pass membrane protein</topology>
    </subcellularLocation>
</comment>
<dbReference type="InterPro" id="IPR004776">
    <property type="entry name" value="Mem_transp_PIN-like"/>
</dbReference>
<feature type="transmembrane region" description="Helical" evidence="8">
    <location>
        <begin position="63"/>
        <end position="85"/>
    </location>
</feature>
<evidence type="ECO:0000256" key="8">
    <source>
        <dbReference type="SAM" id="Phobius"/>
    </source>
</evidence>
<evidence type="ECO:0000256" key="4">
    <source>
        <dbReference type="ARBA" id="ARBA00022475"/>
    </source>
</evidence>
<feature type="transmembrane region" description="Helical" evidence="8">
    <location>
        <begin position="255"/>
        <end position="275"/>
    </location>
</feature>